<name>A0ACB8X9Q3_9TELE</name>
<accession>A0ACB8X9Q3</accession>
<dbReference type="EMBL" id="CM041531">
    <property type="protein sequence ID" value="KAI3376759.1"/>
    <property type="molecule type" value="Genomic_DNA"/>
</dbReference>
<organism evidence="1 2">
    <name type="scientific">Scortum barcoo</name>
    <name type="common">barcoo grunter</name>
    <dbReference type="NCBI Taxonomy" id="214431"/>
    <lineage>
        <taxon>Eukaryota</taxon>
        <taxon>Metazoa</taxon>
        <taxon>Chordata</taxon>
        <taxon>Craniata</taxon>
        <taxon>Vertebrata</taxon>
        <taxon>Euteleostomi</taxon>
        <taxon>Actinopterygii</taxon>
        <taxon>Neopterygii</taxon>
        <taxon>Teleostei</taxon>
        <taxon>Neoteleostei</taxon>
        <taxon>Acanthomorphata</taxon>
        <taxon>Eupercaria</taxon>
        <taxon>Centrarchiformes</taxon>
        <taxon>Terapontoidei</taxon>
        <taxon>Terapontidae</taxon>
        <taxon>Scortum</taxon>
    </lineage>
</organism>
<keyword evidence="2" id="KW-1185">Reference proteome</keyword>
<dbReference type="Proteomes" id="UP000831701">
    <property type="component" value="Chromosome 1"/>
</dbReference>
<reference evidence="1" key="1">
    <citation type="submission" date="2022-04" db="EMBL/GenBank/DDBJ databases">
        <title>Jade perch genome.</title>
        <authorList>
            <person name="Chao B."/>
        </authorList>
    </citation>
    <scope>NUCLEOTIDE SEQUENCE</scope>
    <source>
        <strain evidence="1">CB-2022</strain>
    </source>
</reference>
<evidence type="ECO:0000313" key="2">
    <source>
        <dbReference type="Proteomes" id="UP000831701"/>
    </source>
</evidence>
<comment type="caution">
    <text evidence="1">The sequence shown here is derived from an EMBL/GenBank/DDBJ whole genome shotgun (WGS) entry which is preliminary data.</text>
</comment>
<gene>
    <name evidence="1" type="ORF">L3Q82_000355</name>
</gene>
<proteinExistence type="predicted"/>
<protein>
    <submittedName>
        <fullName evidence="1">Uncharacterized protein</fullName>
    </submittedName>
</protein>
<evidence type="ECO:0000313" key="1">
    <source>
        <dbReference type="EMBL" id="KAI3376759.1"/>
    </source>
</evidence>
<sequence length="1519" mass="168457">MAAELGSYKQAHTSSPPPLTLGNSRVVEGPAPLKELGSRAQATAWSEVTFHVPIARVLVQGLGRRGEAPPRLLPKPHCTGPSWTFLLRVVSLLEGGPTSPFRAEPGRVPWAKTRPPGARLLSPNPRPGSRVGPRWLVSEWSKCSASCGGGWKQRQVSCQQLDARGAVRTLTAAACERMSRPRDTEQCTANNCPTWVTSSWGKCSGRCFSPTTTVQKRSVICQYANGSSYTDCDLSNRPVSVRNCSSDLCDVQWQPGPWRACTVVCGSGFQSRRVDCVHRRSGRTLADQHCAWLQRPSTWQHCNTATCGSECKDTTQYCSVVKRLKLCHVDMYKQRCSAMGFTGLDKIIALQRNPANIRNLCILAHVDHGKTTLADCLVASNGIISSRLAGKLRYLDSREDEQIRGITMKSSAISLHYRHGEQEYLLNLIDSPGHVDFSSEVSTAVRLCDGAIVVVDAVEGVCPQTQVVLRQAWLENIRPVLVINKIDRLIMELKLTSQEAYTHLQKILEQVNAVTGTLFTSKVLEERAEKEKEEEKESETLSGDQIYDWSAGLEEADDSHLYFSPDQGNVVFACAIDGWGFSIQQFAHIYSQRMGIRTEVLLKTLWGDYYLNAKAKKILKGAQLIFAKSSYHNGFHAKGKKPLFVQLVLDNIWSLYEAVVTRRDKEKVEKVVTSLGIKIVAMVCEKLPSPLDMVAERVEKLMSVGARRFDSLPEQTQGLKSAFLQCSSGENAPVIICVSKMFAVDTKALPQNRQRPLTQEEIAQRRELARQRHADRMASDQTAAESHKELTNSGTTSQEGQPAGLSAAKMESLTLKDAKLEEEEQKETFVAFARVYSGVVKKGQRVFVLGPKYDPTKGLSMLPEGCSAADCELEVPHLSCCSMETLFLLMGRELEELEEVPAGNVLVYPLSIQRAVAIFDLYSGIGGLEECVLKSATLSTSPACPPFTPLNFEATPIVRVAIEPKHPSEMPKLVRGMRLLNQADPCAEVLIQETGEHVLVTAGEVHLQRCLDDLRDRFAKIEISASKPIISFRETVVRPPKVDMVNEDLGKQQKVAIIHQVKEEASQSRSSDTLHVDPSGLVTLTTPNRLATVSVRAVPLPQEVTCLLESSTELIRTLEQVNMSLREGRSLEVSPRTLEAINGLKTQLESLLQGRKWRNAVERIWAFGPRRYGPNILLNSVEGYQRPSVWQCLGRGDKAGEAGAQAAVIRDFDNSIISGFQLATLSGPMCEEPLMGVCFSVERWDIQSSARPQHQDSLEEDSIFQEALADSKVEESCETSAQAESTSAGPSQAKRRPEASSADCYGPVSGQLIAAMKEACRHAFQAQPQRLMAAMYTCEIMATAEVLGRVYGVLGKREGRVLHEDMKEGTDMFLIKAVLPVAESFGFADEIRKRTSGLASPQLVFSHWEENSECKYYLTYSFNWVISSDPYWVPTTEEEYLHFGEKADSANQALKYMNAVRRRKGLFVEEKIVEHAEKQRTLIQNTHPVWGPWETPEAADSYRQAKWYAAQVVAEAKTE</sequence>